<reference evidence="1 2" key="1">
    <citation type="submission" date="2016-11" db="EMBL/GenBank/DDBJ databases">
        <title>Study of marine rhodopsin-containing bacteria.</title>
        <authorList>
            <person name="Yoshizawa S."/>
            <person name="Kumagai Y."/>
            <person name="Kogure K."/>
        </authorList>
    </citation>
    <scope>NUCLEOTIDE SEQUENCE [LARGE SCALE GENOMIC DNA]</scope>
    <source>
        <strain evidence="1 2">SAORIC-28</strain>
    </source>
</reference>
<dbReference type="Proteomes" id="UP000216339">
    <property type="component" value="Unassembled WGS sequence"/>
</dbReference>
<gene>
    <name evidence="1" type="ORF">BSZ37_00775</name>
</gene>
<dbReference type="RefSeq" id="WP_095508712.1">
    <property type="nucleotide sequence ID" value="NZ_MQWD01000001.1"/>
</dbReference>
<dbReference type="AlphaFoldDB" id="A0A271IV18"/>
<dbReference type="EMBL" id="MQWD01000001">
    <property type="protein sequence ID" value="PAP75086.1"/>
    <property type="molecule type" value="Genomic_DNA"/>
</dbReference>
<sequence length="80" mass="8706">MADPQRHLSEYAAVMEQYMAFLMRDPFAATRVLEDAYAQAARVHGITPEAVAEVFAEQTGEASPVLETVITHLKAALGSN</sequence>
<keyword evidence="2" id="KW-1185">Reference proteome</keyword>
<proteinExistence type="predicted"/>
<accession>A0A271IV18</accession>
<evidence type="ECO:0000313" key="1">
    <source>
        <dbReference type="EMBL" id="PAP75086.1"/>
    </source>
</evidence>
<organism evidence="1 2">
    <name type="scientific">Rubrivirga marina</name>
    <dbReference type="NCBI Taxonomy" id="1196024"/>
    <lineage>
        <taxon>Bacteria</taxon>
        <taxon>Pseudomonadati</taxon>
        <taxon>Rhodothermota</taxon>
        <taxon>Rhodothermia</taxon>
        <taxon>Rhodothermales</taxon>
        <taxon>Rubricoccaceae</taxon>
        <taxon>Rubrivirga</taxon>
    </lineage>
</organism>
<evidence type="ECO:0000313" key="2">
    <source>
        <dbReference type="Proteomes" id="UP000216339"/>
    </source>
</evidence>
<comment type="caution">
    <text evidence="1">The sequence shown here is derived from an EMBL/GenBank/DDBJ whole genome shotgun (WGS) entry which is preliminary data.</text>
</comment>
<name>A0A271IV18_9BACT</name>
<protein>
    <submittedName>
        <fullName evidence="1">Uncharacterized protein</fullName>
    </submittedName>
</protein>